<comment type="caution">
    <text evidence="1">The sequence shown here is derived from an EMBL/GenBank/DDBJ whole genome shotgun (WGS) entry which is preliminary data.</text>
</comment>
<sequence length="69" mass="8000">MRKQAIQDKRFSEYSGKLHKPCPHRDKSGINIHVVIKEGVCYKAGQCLVVECKHNTFQEELEDLISVTW</sequence>
<organism evidence="1">
    <name type="scientific">marine sediment metagenome</name>
    <dbReference type="NCBI Taxonomy" id="412755"/>
    <lineage>
        <taxon>unclassified sequences</taxon>
        <taxon>metagenomes</taxon>
        <taxon>ecological metagenomes</taxon>
    </lineage>
</organism>
<protein>
    <submittedName>
        <fullName evidence="1">Uncharacterized protein</fullName>
    </submittedName>
</protein>
<dbReference type="EMBL" id="LAZR01065425">
    <property type="protein sequence ID" value="KKK55570.1"/>
    <property type="molecule type" value="Genomic_DNA"/>
</dbReference>
<evidence type="ECO:0000313" key="1">
    <source>
        <dbReference type="EMBL" id="KKK55570.1"/>
    </source>
</evidence>
<name>A0A0F8X3W6_9ZZZZ</name>
<dbReference type="AlphaFoldDB" id="A0A0F8X3W6"/>
<reference evidence="1" key="1">
    <citation type="journal article" date="2015" name="Nature">
        <title>Complex archaea that bridge the gap between prokaryotes and eukaryotes.</title>
        <authorList>
            <person name="Spang A."/>
            <person name="Saw J.H."/>
            <person name="Jorgensen S.L."/>
            <person name="Zaremba-Niedzwiedzka K."/>
            <person name="Martijn J."/>
            <person name="Lind A.E."/>
            <person name="van Eijk R."/>
            <person name="Schleper C."/>
            <person name="Guy L."/>
            <person name="Ettema T.J."/>
        </authorList>
    </citation>
    <scope>NUCLEOTIDE SEQUENCE</scope>
</reference>
<accession>A0A0F8X3W6</accession>
<proteinExistence type="predicted"/>
<gene>
    <name evidence="1" type="ORF">LCGC14_3073210</name>
</gene>